<feature type="region of interest" description="Disordered" evidence="1">
    <location>
        <begin position="69"/>
        <end position="110"/>
    </location>
</feature>
<evidence type="ECO:0000313" key="2">
    <source>
        <dbReference type="EMBL" id="QBH82927.1"/>
    </source>
</evidence>
<name>A0A481TPW3_HHV2</name>
<protein>
    <submittedName>
        <fullName evidence="2">Uncharacterized protein</fullName>
    </submittedName>
</protein>
<dbReference type="EMBL" id="MH790635">
    <property type="protein sequence ID" value="QBH82927.1"/>
    <property type="molecule type" value="Genomic_DNA"/>
</dbReference>
<organismHost>
    <name type="scientific">Homo sapiens</name>
    <name type="common">Human</name>
    <dbReference type="NCBI Taxonomy" id="9606"/>
</organismHost>
<feature type="region of interest" description="Disordered" evidence="1">
    <location>
        <begin position="1"/>
        <end position="23"/>
    </location>
</feature>
<sequence length="125" mass="13237">MGTDAVVRLSSPGGAKRPRWGSLASGVLGNHRRPVFVSRQYVRANPRPCKNHGSICSVQYVSWPPATPTRTPITTHRPGPMVVRPGCQSADGGGVSVPTAQRGSAPRRLSEALCCRKRGPKDGVG</sequence>
<accession>A0A481TPW3</accession>
<organism evidence="2">
    <name type="scientific">Human herpesvirus 2</name>
    <name type="common">HHV-2</name>
    <name type="synonym">Human herpes simplex virus 2</name>
    <dbReference type="NCBI Taxonomy" id="10310"/>
    <lineage>
        <taxon>Viruses</taxon>
        <taxon>Duplodnaviria</taxon>
        <taxon>Heunggongvirae</taxon>
        <taxon>Peploviricota</taxon>
        <taxon>Herviviricetes</taxon>
        <taxon>Herpesvirales</taxon>
        <taxon>Orthoherpesviridae</taxon>
        <taxon>Alphaherpesvirinae</taxon>
        <taxon>Simplexvirus</taxon>
        <taxon>Simplexvirus humanalpha2</taxon>
    </lineage>
</organism>
<feature type="compositionally biased region" description="Low complexity" evidence="1">
    <location>
        <begin position="69"/>
        <end position="80"/>
    </location>
</feature>
<evidence type="ECO:0000256" key="1">
    <source>
        <dbReference type="SAM" id="MobiDB-lite"/>
    </source>
</evidence>
<reference evidence="2" key="1">
    <citation type="submission" date="2018-08" db="EMBL/GenBank/DDBJ databases">
        <title>HSV2 whole genome sequences from clinical isolates.</title>
        <authorList>
            <person name="Roychoudhury P."/>
            <person name="Greninger A.L."/>
            <person name="Jerome K.R."/>
            <person name="Johnston C."/>
            <person name="Wald A."/>
            <person name="Xie H."/>
        </authorList>
    </citation>
    <scope>NUCLEOTIDE SEQUENCE</scope>
    <source>
        <strain evidence="2">2010-8179</strain>
    </source>
</reference>
<proteinExistence type="predicted"/>